<accession>A0A6N7QZL1</accession>
<dbReference type="Proteomes" id="UP000435187">
    <property type="component" value="Unassembled WGS sequence"/>
</dbReference>
<evidence type="ECO:0000313" key="1">
    <source>
        <dbReference type="EMBL" id="MRI66160.1"/>
    </source>
</evidence>
<sequence length="114" mass="13235">MMEYKKYKAIEEYFKLGEVIEKDLEKLNALNRIKEGLISIKDISLLQKELSSLGCSGNDCLVIQELYEALVDEINHLTEAREDLKEIAAGYNIDMNQIVIEKQFYDIEKAIQQF</sequence>
<evidence type="ECO:0000313" key="2">
    <source>
        <dbReference type="Proteomes" id="UP000435187"/>
    </source>
</evidence>
<proteinExistence type="predicted"/>
<dbReference type="RefSeq" id="WP_194928261.1">
    <property type="nucleotide sequence ID" value="NZ_WJEE01000012.1"/>
</dbReference>
<gene>
    <name evidence="1" type="ORF">GH885_07350</name>
</gene>
<dbReference type="EMBL" id="WJEE01000012">
    <property type="protein sequence ID" value="MRI66160.1"/>
    <property type="molecule type" value="Genomic_DNA"/>
</dbReference>
<name>A0A6N7QZL1_9BACI</name>
<comment type="caution">
    <text evidence="1">The sequence shown here is derived from an EMBL/GenBank/DDBJ whole genome shotgun (WGS) entry which is preliminary data.</text>
</comment>
<dbReference type="AlphaFoldDB" id="A0A6N7QZL1"/>
<keyword evidence="2" id="KW-1185">Reference proteome</keyword>
<organism evidence="1 2">
    <name type="scientific">Gracilibacillus thailandensis</name>
    <dbReference type="NCBI Taxonomy" id="563735"/>
    <lineage>
        <taxon>Bacteria</taxon>
        <taxon>Bacillati</taxon>
        <taxon>Bacillota</taxon>
        <taxon>Bacilli</taxon>
        <taxon>Bacillales</taxon>
        <taxon>Bacillaceae</taxon>
        <taxon>Gracilibacillus</taxon>
    </lineage>
</organism>
<protein>
    <submittedName>
        <fullName evidence="1">Uncharacterized protein</fullName>
    </submittedName>
</protein>
<reference evidence="1 2" key="1">
    <citation type="submission" date="2019-10" db="EMBL/GenBank/DDBJ databases">
        <title>Gracilibacillus salitolerans sp. nov., a moderate halophile isolated from a saline soil in northwest China.</title>
        <authorList>
            <person name="Gan L."/>
        </authorList>
    </citation>
    <scope>NUCLEOTIDE SEQUENCE [LARGE SCALE GENOMIC DNA]</scope>
    <source>
        <strain evidence="1 2">TP2-8</strain>
    </source>
</reference>